<proteinExistence type="predicted"/>
<dbReference type="EMBL" id="HBIO01004501">
    <property type="protein sequence ID" value="CAE0458245.1"/>
    <property type="molecule type" value="Transcribed_RNA"/>
</dbReference>
<feature type="chain" id="PRO_5030734696" evidence="1">
    <location>
        <begin position="21"/>
        <end position="226"/>
    </location>
</feature>
<feature type="signal peptide" evidence="1">
    <location>
        <begin position="1"/>
        <end position="20"/>
    </location>
</feature>
<organism evidence="2">
    <name type="scientific">Chaetoceros debilis</name>
    <dbReference type="NCBI Taxonomy" id="122233"/>
    <lineage>
        <taxon>Eukaryota</taxon>
        <taxon>Sar</taxon>
        <taxon>Stramenopiles</taxon>
        <taxon>Ochrophyta</taxon>
        <taxon>Bacillariophyta</taxon>
        <taxon>Coscinodiscophyceae</taxon>
        <taxon>Chaetocerotophycidae</taxon>
        <taxon>Chaetocerotales</taxon>
        <taxon>Chaetocerotaceae</taxon>
        <taxon>Chaetoceros</taxon>
    </lineage>
</organism>
<name>A0A7S3PWX4_9STRA</name>
<accession>A0A7S3PWX4</accession>
<dbReference type="AlphaFoldDB" id="A0A7S3PWX4"/>
<evidence type="ECO:0000256" key="1">
    <source>
        <dbReference type="SAM" id="SignalP"/>
    </source>
</evidence>
<sequence>MALNSVRNIVIFFAAVPAAAFQSNLSPPRQQFPGFRPKVTLRAEVSDGDCLVERLDLNSKFGRWRFLQEILEEESSADDVNQVLYRVLKSFYDHPRPLKTRDGKTNPSPTLTENQRLILNKDLLQSRDENNVGFISAMPPSDIDDNSLTLYKNTVDLLEKLQPDPVENEEDFKGSWDILVELYGRESTKAAQKQNDFSWITRSNVVRLLLHYDFLIAFEDGISNES</sequence>
<evidence type="ECO:0000313" key="2">
    <source>
        <dbReference type="EMBL" id="CAE0458245.1"/>
    </source>
</evidence>
<keyword evidence="1" id="KW-0732">Signal</keyword>
<reference evidence="2" key="1">
    <citation type="submission" date="2021-01" db="EMBL/GenBank/DDBJ databases">
        <authorList>
            <person name="Corre E."/>
            <person name="Pelletier E."/>
            <person name="Niang G."/>
            <person name="Scheremetjew M."/>
            <person name="Finn R."/>
            <person name="Kale V."/>
            <person name="Holt S."/>
            <person name="Cochrane G."/>
            <person name="Meng A."/>
            <person name="Brown T."/>
            <person name="Cohen L."/>
        </authorList>
    </citation>
    <scope>NUCLEOTIDE SEQUENCE</scope>
    <source>
        <strain evidence="2">MM31A-1</strain>
    </source>
</reference>
<gene>
    <name evidence="2" type="ORF">CDEB00056_LOCUS3086</name>
</gene>
<protein>
    <submittedName>
        <fullName evidence="2">Uncharacterized protein</fullName>
    </submittedName>
</protein>